<dbReference type="AlphaFoldDB" id="A0A1D6GG75"/>
<protein>
    <recommendedName>
        <fullName evidence="4">ribose-5-phosphate isomerase</fullName>
        <ecNumber evidence="4">5.3.1.6</ecNumber>
    </recommendedName>
</protein>
<dbReference type="GO" id="GO:0004751">
    <property type="term" value="F:ribose-5-phosphate isomerase activity"/>
    <property type="evidence" value="ECO:0007669"/>
    <property type="project" value="UniProtKB-EC"/>
</dbReference>
<dbReference type="SUPFAM" id="SSF100950">
    <property type="entry name" value="NagB/RpiA/CoA transferase-like"/>
    <property type="match status" value="1"/>
</dbReference>
<dbReference type="STRING" id="4577.A0A1D6GG75"/>
<sequence length="321" mass="33891">MSLVLAAPCREAFQLNSSIPSSSMEAMPRPSVAPSLQLQARPCPRWPRRKHCPPSSVASRRVACSASAADADVVDLFDAAKLTVDKFVTSGMVVGLGSGPASALAIQYLGTRLRRGSLAGITAVTSSVLSASEADKAGIRANSYQEGTQIDFAFTDAEAIEEGTLAAVIGRRKTESGEPSFMAEKAMAKSAHKLAFITGNDKYVTTGVEGSIPVLIKSGNWIDTAEEIDDLFLGDAEVWRRPSFGTAGPLGGDHPLVTKEGHHVLDVIFTTPIQDLGQVAEKLDKVDGVVDHGIICSNQPYAVIASKGEVQVLDEKSSVIQ</sequence>
<dbReference type="FunCoup" id="A0A1D6GG75">
    <property type="interactions" value="748"/>
</dbReference>
<gene>
    <name evidence="6" type="ORF">ZEAMMB73_Zm00001d013135</name>
</gene>
<name>A0A1D6GG75_MAIZE</name>
<dbReference type="GO" id="GO:0009052">
    <property type="term" value="P:pentose-phosphate shunt, non-oxidative branch"/>
    <property type="evidence" value="ECO:0007669"/>
    <property type="project" value="InterPro"/>
</dbReference>
<comment type="catalytic activity">
    <reaction evidence="1">
        <text>aldehydo-D-ribose 5-phosphate = D-ribulose 5-phosphate</text>
        <dbReference type="Rhea" id="RHEA:14657"/>
        <dbReference type="ChEBI" id="CHEBI:58121"/>
        <dbReference type="ChEBI" id="CHEBI:58273"/>
        <dbReference type="EC" id="5.3.1.6"/>
    </reaction>
</comment>
<evidence type="ECO:0000256" key="2">
    <source>
        <dbReference type="ARBA" id="ARBA00004988"/>
    </source>
</evidence>
<accession>A0A1D6GG75</accession>
<comment type="similarity">
    <text evidence="3">Belongs to the ribose 5-phosphate isomerase family.</text>
</comment>
<dbReference type="InterPro" id="IPR004788">
    <property type="entry name" value="Ribose5P_isomerase_type_A"/>
</dbReference>
<dbReference type="PANTHER" id="PTHR43748">
    <property type="entry name" value="RIBOSE-5-PHOSPHATE ISOMERASE 3, CHLOROPLASTIC-RELATED"/>
    <property type="match status" value="1"/>
</dbReference>
<dbReference type="Gene3D" id="3.30.70.260">
    <property type="match status" value="1"/>
</dbReference>
<organism evidence="6">
    <name type="scientific">Zea mays</name>
    <name type="common">Maize</name>
    <dbReference type="NCBI Taxonomy" id="4577"/>
    <lineage>
        <taxon>Eukaryota</taxon>
        <taxon>Viridiplantae</taxon>
        <taxon>Streptophyta</taxon>
        <taxon>Embryophyta</taxon>
        <taxon>Tracheophyta</taxon>
        <taxon>Spermatophyta</taxon>
        <taxon>Magnoliopsida</taxon>
        <taxon>Liliopsida</taxon>
        <taxon>Poales</taxon>
        <taxon>Poaceae</taxon>
        <taxon>PACMAD clade</taxon>
        <taxon>Panicoideae</taxon>
        <taxon>Andropogonodae</taxon>
        <taxon>Andropogoneae</taxon>
        <taxon>Tripsacinae</taxon>
        <taxon>Zea</taxon>
    </lineage>
</organism>
<dbReference type="ExpressionAtlas" id="A0A1D6GG75">
    <property type="expression patterns" value="baseline and differential"/>
</dbReference>
<dbReference type="eggNOG" id="KOG3075">
    <property type="taxonomic scope" value="Eukaryota"/>
</dbReference>
<evidence type="ECO:0000256" key="4">
    <source>
        <dbReference type="ARBA" id="ARBA00011959"/>
    </source>
</evidence>
<dbReference type="OMA" id="FMVEKAM"/>
<comment type="pathway">
    <text evidence="2">Carbohydrate degradation; pentose phosphate pathway; D-ribose 5-phosphate from D-ribulose 5-phosphate (non-oxidative stage): step 1/1.</text>
</comment>
<dbReference type="EMBL" id="CM000781">
    <property type="protein sequence ID" value="AQK62551.1"/>
    <property type="molecule type" value="Genomic_DNA"/>
</dbReference>
<dbReference type="Pfam" id="PF06026">
    <property type="entry name" value="Rib_5-P_isom_A"/>
    <property type="match status" value="1"/>
</dbReference>
<dbReference type="SMR" id="A0A1D6GG75"/>
<dbReference type="InterPro" id="IPR037171">
    <property type="entry name" value="NagB/RpiA_transferase-like"/>
</dbReference>
<evidence type="ECO:0000256" key="1">
    <source>
        <dbReference type="ARBA" id="ARBA00001713"/>
    </source>
</evidence>
<evidence type="ECO:0000256" key="3">
    <source>
        <dbReference type="ARBA" id="ARBA00008088"/>
    </source>
</evidence>
<dbReference type="EC" id="5.3.1.6" evidence="4"/>
<dbReference type="PaxDb" id="4577-GRMZM5G874903_P01"/>
<dbReference type="Gene3D" id="3.40.50.1360">
    <property type="match status" value="1"/>
</dbReference>
<evidence type="ECO:0000313" key="6">
    <source>
        <dbReference type="EMBL" id="AQK62551.1"/>
    </source>
</evidence>
<dbReference type="InParanoid" id="A0A1D6GG75"/>
<keyword evidence="5 6" id="KW-0413">Isomerase</keyword>
<proteinExistence type="inferred from homology"/>
<reference evidence="6" key="1">
    <citation type="submission" date="2015-12" db="EMBL/GenBank/DDBJ databases">
        <title>Update maize B73 reference genome by single molecule sequencing technologies.</title>
        <authorList>
            <consortium name="Maize Genome Sequencing Project"/>
            <person name="Ware D."/>
        </authorList>
    </citation>
    <scope>NUCLEOTIDE SEQUENCE</scope>
    <source>
        <tissue evidence="6">Seedling</tissue>
    </source>
</reference>
<dbReference type="SUPFAM" id="SSF75445">
    <property type="entry name" value="D-ribose-5-phosphate isomerase (RpiA), lid domain"/>
    <property type="match status" value="1"/>
</dbReference>
<dbReference type="PANTHER" id="PTHR43748:SF1">
    <property type="entry name" value="RIBOSE-5-PHOSPHATE ISOMERASE 4, CHLOROPLASTIC-RELATED"/>
    <property type="match status" value="1"/>
</dbReference>
<dbReference type="OrthoDB" id="1555531at2759"/>
<dbReference type="InterPro" id="IPR050262">
    <property type="entry name" value="Ribose-5P_isomerase"/>
</dbReference>
<dbReference type="UniPathway" id="UPA00115">
    <property type="reaction ID" value="UER00412"/>
</dbReference>
<evidence type="ECO:0000256" key="5">
    <source>
        <dbReference type="ARBA" id="ARBA00023235"/>
    </source>
</evidence>